<feature type="region of interest" description="Disordered" evidence="1">
    <location>
        <begin position="16"/>
        <end position="84"/>
    </location>
</feature>
<dbReference type="AlphaFoldDB" id="A0A7J7LZJ7"/>
<evidence type="ECO:0000313" key="2">
    <source>
        <dbReference type="EMBL" id="KAF6148027.1"/>
    </source>
</evidence>
<proteinExistence type="predicted"/>
<comment type="caution">
    <text evidence="2">The sequence shown here is derived from an EMBL/GenBank/DDBJ whole genome shotgun (WGS) entry which is preliminary data.</text>
</comment>
<keyword evidence="3" id="KW-1185">Reference proteome</keyword>
<feature type="compositionally biased region" description="Basic and acidic residues" evidence="1">
    <location>
        <begin position="30"/>
        <end position="59"/>
    </location>
</feature>
<protein>
    <submittedName>
        <fullName evidence="2">Uncharacterized protein</fullName>
    </submittedName>
</protein>
<sequence length="198" mass="22201">MSKMQEMFQAFIAAQNKASNTTGEAVTSAKNREGYGRENGSHEQFGGRDINHRVDRERGWNNGNTYGGNPNQAPPPPRYQQQSSVGNDLSAFTPILTSLQHYVKLNIAKFDEKLDLDSFMDWITRVDKKFAYKKYGDPNRQELREEPTIVVSGHHGKLFIDGLRLIIDQGGGIDDNPVAAIILPSMKVIRDTDFVSQS</sequence>
<feature type="compositionally biased region" description="Polar residues" evidence="1">
    <location>
        <begin position="61"/>
        <end position="71"/>
    </location>
</feature>
<evidence type="ECO:0000313" key="3">
    <source>
        <dbReference type="Proteomes" id="UP000541444"/>
    </source>
</evidence>
<dbReference type="Proteomes" id="UP000541444">
    <property type="component" value="Unassembled WGS sequence"/>
</dbReference>
<name>A0A7J7LZJ7_9MAGN</name>
<dbReference type="PANTHER" id="PTHR47474:SF1">
    <property type="entry name" value="TYROSINE-PROTEIN PHOSPHATASE RLPH2"/>
    <property type="match status" value="1"/>
</dbReference>
<accession>A0A7J7LZJ7</accession>
<dbReference type="EMBL" id="JACGCM010001859">
    <property type="protein sequence ID" value="KAF6148027.1"/>
    <property type="molecule type" value="Genomic_DNA"/>
</dbReference>
<organism evidence="2 3">
    <name type="scientific">Kingdonia uniflora</name>
    <dbReference type="NCBI Taxonomy" id="39325"/>
    <lineage>
        <taxon>Eukaryota</taxon>
        <taxon>Viridiplantae</taxon>
        <taxon>Streptophyta</taxon>
        <taxon>Embryophyta</taxon>
        <taxon>Tracheophyta</taxon>
        <taxon>Spermatophyta</taxon>
        <taxon>Magnoliopsida</taxon>
        <taxon>Ranunculales</taxon>
        <taxon>Circaeasteraceae</taxon>
        <taxon>Kingdonia</taxon>
    </lineage>
</organism>
<gene>
    <name evidence="2" type="ORF">GIB67_024202</name>
</gene>
<dbReference type="PANTHER" id="PTHR47474">
    <property type="entry name" value="TYROSINE-PROTEIN PHOSPHATASE RLPH2"/>
    <property type="match status" value="1"/>
</dbReference>
<feature type="compositionally biased region" description="Polar residues" evidence="1">
    <location>
        <begin position="16"/>
        <end position="29"/>
    </location>
</feature>
<reference evidence="2 3" key="1">
    <citation type="journal article" date="2020" name="IScience">
        <title>Genome Sequencing of the Endangered Kingdonia uniflora (Circaeasteraceae, Ranunculales) Reveals Potential Mechanisms of Evolutionary Specialization.</title>
        <authorList>
            <person name="Sun Y."/>
            <person name="Deng T."/>
            <person name="Zhang A."/>
            <person name="Moore M.J."/>
            <person name="Landis J.B."/>
            <person name="Lin N."/>
            <person name="Zhang H."/>
            <person name="Zhang X."/>
            <person name="Huang J."/>
            <person name="Zhang X."/>
            <person name="Sun H."/>
            <person name="Wang H."/>
        </authorList>
    </citation>
    <scope>NUCLEOTIDE SEQUENCE [LARGE SCALE GENOMIC DNA]</scope>
    <source>
        <strain evidence="2">TB1705</strain>
        <tissue evidence="2">Leaf</tissue>
    </source>
</reference>
<dbReference type="OrthoDB" id="10267127at2759"/>
<evidence type="ECO:0000256" key="1">
    <source>
        <dbReference type="SAM" id="MobiDB-lite"/>
    </source>
</evidence>